<organism evidence="2 3">
    <name type="scientific">Burkholderia multivorans</name>
    <dbReference type="NCBI Taxonomy" id="87883"/>
    <lineage>
        <taxon>Bacteria</taxon>
        <taxon>Pseudomonadati</taxon>
        <taxon>Pseudomonadota</taxon>
        <taxon>Betaproteobacteria</taxon>
        <taxon>Burkholderiales</taxon>
        <taxon>Burkholderiaceae</taxon>
        <taxon>Burkholderia</taxon>
        <taxon>Burkholderia cepacia complex</taxon>
    </lineage>
</organism>
<evidence type="ECO:0000313" key="2">
    <source>
        <dbReference type="EMBL" id="MBU9356594.1"/>
    </source>
</evidence>
<evidence type="ECO:0000259" key="1">
    <source>
        <dbReference type="Pfam" id="PF14130"/>
    </source>
</evidence>
<protein>
    <submittedName>
        <fullName evidence="2">DUF4297 domain-containing protein</fullName>
    </submittedName>
</protein>
<name>A0AAP2MNF2_9BURK</name>
<dbReference type="GO" id="GO:0004518">
    <property type="term" value="F:nuclease activity"/>
    <property type="evidence" value="ECO:0007669"/>
    <property type="project" value="InterPro"/>
</dbReference>
<dbReference type="Proteomes" id="UP001196915">
    <property type="component" value="Unassembled WGS sequence"/>
</dbReference>
<gene>
    <name evidence="2" type="ORF">KTE52_09625</name>
</gene>
<dbReference type="EMBL" id="JAHPMX010000004">
    <property type="protein sequence ID" value="MBU9356594.1"/>
    <property type="molecule type" value="Genomic_DNA"/>
</dbReference>
<accession>A0AAP2MNF2</accession>
<evidence type="ECO:0000313" key="3">
    <source>
        <dbReference type="Proteomes" id="UP001196915"/>
    </source>
</evidence>
<feature type="domain" description="CD-NTase associated protein 4-like DNA endonuclease" evidence="1">
    <location>
        <begin position="22"/>
        <end position="252"/>
    </location>
</feature>
<sequence length="394" mass="42430">MSSINGAAELLSVANNPKYSESGGGHGAKGVDFSRIWAVFRMMELEKAGEPDFLLLFESVQDVAELDSVTAPTRLKVYQVKKKDSGTWTWSVLTGTVEPKAPAAQSMKAAMANAAPPKLRQPSDFKKVPESVLGKLHLSLNAFTALPVEGVFLSNQGCDFPLKAGGSTATVMACSLADLATEHVQLLTDAFASLSPGGPPPDLTRMKLQKVAIHPDNLNAPAIEAALDLLNERSPGHAGQARAFVESLLMKISPLTRRTDTCMSFNELVKERGFSKSSFVAALAALETVPDRNALFNDWLSQLQAEGVDFITISSVRVAATRAQQERLAGGTDVSRQIDDFSDAWIAANPPTSKLRPFVEAALAELKVQFSGHRDHDLIARFVMRAITKCVDPN</sequence>
<proteinExistence type="predicted"/>
<dbReference type="RefSeq" id="WP_217084603.1">
    <property type="nucleotide sequence ID" value="NZ_JAHPMX010000004.1"/>
</dbReference>
<dbReference type="InterPro" id="IPR025382">
    <property type="entry name" value="Cap4-like_endonuclease_dom"/>
</dbReference>
<dbReference type="Pfam" id="PF14130">
    <property type="entry name" value="Cap4_nuclease"/>
    <property type="match status" value="1"/>
</dbReference>
<reference evidence="2" key="1">
    <citation type="submission" date="2021-06" db="EMBL/GenBank/DDBJ databases">
        <title>A collection of bacterial strains from the Burkholderia cepacia Research Laboratory and Repository.</title>
        <authorList>
            <person name="Lipuma J."/>
            <person name="Spilker T."/>
        </authorList>
    </citation>
    <scope>NUCLEOTIDE SEQUENCE</scope>
    <source>
        <strain evidence="2">AU37435</strain>
    </source>
</reference>
<comment type="caution">
    <text evidence="2">The sequence shown here is derived from an EMBL/GenBank/DDBJ whole genome shotgun (WGS) entry which is preliminary data.</text>
</comment>
<dbReference type="AlphaFoldDB" id="A0AAP2MNF2"/>